<dbReference type="Proteomes" id="UP001595075">
    <property type="component" value="Unassembled WGS sequence"/>
</dbReference>
<keyword evidence="1" id="KW-0479">Metal-binding</keyword>
<evidence type="ECO:0000313" key="6">
    <source>
        <dbReference type="EMBL" id="KAL2068295.1"/>
    </source>
</evidence>
<feature type="domain" description="MYND-type" evidence="5">
    <location>
        <begin position="35"/>
        <end position="74"/>
    </location>
</feature>
<evidence type="ECO:0000256" key="3">
    <source>
        <dbReference type="ARBA" id="ARBA00022833"/>
    </source>
</evidence>
<keyword evidence="7" id="KW-1185">Reference proteome</keyword>
<dbReference type="EMBL" id="JAZHXI010000009">
    <property type="protein sequence ID" value="KAL2068295.1"/>
    <property type="molecule type" value="Genomic_DNA"/>
</dbReference>
<evidence type="ECO:0000256" key="1">
    <source>
        <dbReference type="ARBA" id="ARBA00022723"/>
    </source>
</evidence>
<dbReference type="SUPFAM" id="SSF144232">
    <property type="entry name" value="HIT/MYND zinc finger-like"/>
    <property type="match status" value="1"/>
</dbReference>
<sequence>MFCFEEVVLQRWALDIQHVMSCSTSVFASRLSYTFICCFSTSTSEAQVCGTCKSSAYCSKACQQVDWPLHKILCKKLAKLLRTSRPKYPTKLGILLSADNPEPKLVWVPYQKPPKPNSSTTYEEMVIHHLLGEPITETIESFNIARNEVRGYGLDHTVVIYARDNWLNDGSKPNQAALALTDWELPYDWRGNVLILSNKGLVGSTVPSPPGDGEDLILSALREGGELEPYHDFQDMTLADFRTAVDYLSRYGTKTKRGDEHSSLSFTGSESNSVSEIQAMMASLMASQTAQDATKKVKGVLIRCTGDIEISHEQTGTLEKFAEVLIAKDHSIWDLPPTPASKIMGLPLLTQKQSHNPAWNPNSHTRFDNQAATFLNLTVDPKVDDGMWGFAPLEWQQEVGSVLLVRKDGKDLSRTQAWALAEFMQHEVSDAFEDAMEEGEEKERRAKVLELLNWKRFDEFLVKFVPDMMDVDGMGWQGCKSPFGTRENSQGQPI</sequence>
<name>A0ABR4CEC0_9HELO</name>
<proteinExistence type="predicted"/>
<keyword evidence="3" id="KW-0862">Zinc</keyword>
<evidence type="ECO:0000313" key="7">
    <source>
        <dbReference type="Proteomes" id="UP001595075"/>
    </source>
</evidence>
<protein>
    <recommendedName>
        <fullName evidence="5">MYND-type domain-containing protein</fullName>
    </recommendedName>
</protein>
<organism evidence="6 7">
    <name type="scientific">Oculimacula yallundae</name>
    <dbReference type="NCBI Taxonomy" id="86028"/>
    <lineage>
        <taxon>Eukaryota</taxon>
        <taxon>Fungi</taxon>
        <taxon>Dikarya</taxon>
        <taxon>Ascomycota</taxon>
        <taxon>Pezizomycotina</taxon>
        <taxon>Leotiomycetes</taxon>
        <taxon>Helotiales</taxon>
        <taxon>Ploettnerulaceae</taxon>
        <taxon>Oculimacula</taxon>
    </lineage>
</organism>
<reference evidence="6 7" key="1">
    <citation type="journal article" date="2024" name="Commun. Biol.">
        <title>Comparative genomic analysis of thermophilic fungi reveals convergent evolutionary adaptations and gene losses.</title>
        <authorList>
            <person name="Steindorff A.S."/>
            <person name="Aguilar-Pontes M.V."/>
            <person name="Robinson A.J."/>
            <person name="Andreopoulos B."/>
            <person name="LaButti K."/>
            <person name="Kuo A."/>
            <person name="Mondo S."/>
            <person name="Riley R."/>
            <person name="Otillar R."/>
            <person name="Haridas S."/>
            <person name="Lipzen A."/>
            <person name="Grimwood J."/>
            <person name="Schmutz J."/>
            <person name="Clum A."/>
            <person name="Reid I.D."/>
            <person name="Moisan M.C."/>
            <person name="Butler G."/>
            <person name="Nguyen T.T.M."/>
            <person name="Dewar K."/>
            <person name="Conant G."/>
            <person name="Drula E."/>
            <person name="Henrissat B."/>
            <person name="Hansel C."/>
            <person name="Singer S."/>
            <person name="Hutchinson M.I."/>
            <person name="de Vries R.P."/>
            <person name="Natvig D.O."/>
            <person name="Powell A.J."/>
            <person name="Tsang A."/>
            <person name="Grigoriev I.V."/>
        </authorList>
    </citation>
    <scope>NUCLEOTIDE SEQUENCE [LARGE SCALE GENOMIC DNA]</scope>
    <source>
        <strain evidence="6 7">CBS 494.80</strain>
    </source>
</reference>
<evidence type="ECO:0000259" key="5">
    <source>
        <dbReference type="PROSITE" id="PS50865"/>
    </source>
</evidence>
<dbReference type="InterPro" id="IPR002893">
    <property type="entry name" value="Znf_MYND"/>
</dbReference>
<keyword evidence="2 4" id="KW-0863">Zinc-finger</keyword>
<accession>A0ABR4CEC0</accession>
<evidence type="ECO:0000256" key="2">
    <source>
        <dbReference type="ARBA" id="ARBA00022771"/>
    </source>
</evidence>
<dbReference type="Gene3D" id="6.10.140.2220">
    <property type="match status" value="1"/>
</dbReference>
<gene>
    <name evidence="6" type="ORF">VTL71DRAFT_16393</name>
</gene>
<dbReference type="Pfam" id="PF01753">
    <property type="entry name" value="zf-MYND"/>
    <property type="match status" value="1"/>
</dbReference>
<comment type="caution">
    <text evidence="6">The sequence shown here is derived from an EMBL/GenBank/DDBJ whole genome shotgun (WGS) entry which is preliminary data.</text>
</comment>
<dbReference type="PROSITE" id="PS50865">
    <property type="entry name" value="ZF_MYND_2"/>
    <property type="match status" value="1"/>
</dbReference>
<evidence type="ECO:0000256" key="4">
    <source>
        <dbReference type="PROSITE-ProRule" id="PRU00134"/>
    </source>
</evidence>